<dbReference type="AlphaFoldDB" id="A0A8T1RR31"/>
<dbReference type="PANTHER" id="PTHR33405:SF20">
    <property type="entry name" value="PROTEIN FLX-LIKE 3"/>
    <property type="match status" value="1"/>
</dbReference>
<name>A0A8T1RR31_CARIL</name>
<evidence type="ECO:0000256" key="5">
    <source>
        <dbReference type="ARBA" id="ARBA00023089"/>
    </source>
</evidence>
<evidence type="ECO:0000256" key="7">
    <source>
        <dbReference type="SAM" id="MobiDB-lite"/>
    </source>
</evidence>
<evidence type="ECO:0000313" key="10">
    <source>
        <dbReference type="Proteomes" id="UP000811609"/>
    </source>
</evidence>
<dbReference type="EMBL" id="CM031825">
    <property type="protein sequence ID" value="KAG6733451.1"/>
    <property type="molecule type" value="Genomic_DNA"/>
</dbReference>
<feature type="region of interest" description="Disordered" evidence="7">
    <location>
        <begin position="257"/>
        <end position="282"/>
    </location>
</feature>
<keyword evidence="5" id="KW-0287">Flowering</keyword>
<dbReference type="InterPro" id="IPR040353">
    <property type="entry name" value="FLX/FLX-like"/>
</dbReference>
<evidence type="ECO:0000313" key="9">
    <source>
        <dbReference type="EMBL" id="KAG6733451.1"/>
    </source>
</evidence>
<dbReference type="PANTHER" id="PTHR33405">
    <property type="entry name" value="PROTEIN FLX-LIKE 2"/>
    <property type="match status" value="1"/>
</dbReference>
<evidence type="ECO:0000256" key="4">
    <source>
        <dbReference type="ARBA" id="ARBA00023054"/>
    </source>
</evidence>
<organism evidence="8 10">
    <name type="scientific">Carya illinoinensis</name>
    <name type="common">Pecan</name>
    <dbReference type="NCBI Taxonomy" id="32201"/>
    <lineage>
        <taxon>Eukaryota</taxon>
        <taxon>Viridiplantae</taxon>
        <taxon>Streptophyta</taxon>
        <taxon>Embryophyta</taxon>
        <taxon>Tracheophyta</taxon>
        <taxon>Spermatophyta</taxon>
        <taxon>Magnoliopsida</taxon>
        <taxon>eudicotyledons</taxon>
        <taxon>Gunneridae</taxon>
        <taxon>Pentapetalae</taxon>
        <taxon>rosids</taxon>
        <taxon>fabids</taxon>
        <taxon>Fagales</taxon>
        <taxon>Juglandaceae</taxon>
        <taxon>Carya</taxon>
    </lineage>
</organism>
<protein>
    <recommendedName>
        <fullName evidence="11">Protein FLX-like 3</fullName>
    </recommendedName>
</protein>
<evidence type="ECO:0008006" key="11">
    <source>
        <dbReference type="Google" id="ProtNLM"/>
    </source>
</evidence>
<dbReference type="GO" id="GO:0009908">
    <property type="term" value="P:flower development"/>
    <property type="evidence" value="ECO:0007669"/>
    <property type="project" value="UniProtKB-KW"/>
</dbReference>
<keyword evidence="2" id="KW-0217">Developmental protein</keyword>
<dbReference type="OrthoDB" id="2018286at2759"/>
<feature type="region of interest" description="Disordered" evidence="7">
    <location>
        <begin position="1"/>
        <end position="42"/>
    </location>
</feature>
<evidence type="ECO:0000256" key="2">
    <source>
        <dbReference type="ARBA" id="ARBA00022473"/>
    </source>
</evidence>
<keyword evidence="10" id="KW-1185">Reference proteome</keyword>
<evidence type="ECO:0000256" key="1">
    <source>
        <dbReference type="ARBA" id="ARBA00005405"/>
    </source>
</evidence>
<dbReference type="Proteomes" id="UP000811246">
    <property type="component" value="Chromosome 1"/>
</dbReference>
<proteinExistence type="inferred from homology"/>
<dbReference type="EMBL" id="CM031809">
    <property type="protein sequence ID" value="KAG6669189.1"/>
    <property type="molecule type" value="Genomic_DNA"/>
</dbReference>
<comment type="caution">
    <text evidence="8">The sequence shown here is derived from an EMBL/GenBank/DDBJ whole genome shotgun (WGS) entry which is preliminary data.</text>
</comment>
<feature type="compositionally biased region" description="Basic and acidic residues" evidence="7">
    <location>
        <begin position="7"/>
        <end position="18"/>
    </location>
</feature>
<reference evidence="8" key="1">
    <citation type="submission" date="2020-12" db="EMBL/GenBank/DDBJ databases">
        <title>WGS assembly of Carya illinoinensis cv. Pawnee.</title>
        <authorList>
            <person name="Platts A."/>
            <person name="Shu S."/>
            <person name="Wright S."/>
            <person name="Barry K."/>
            <person name="Edger P."/>
            <person name="Pires J.C."/>
            <person name="Schmutz J."/>
        </authorList>
    </citation>
    <scope>NUCLEOTIDE SEQUENCE</scope>
    <source>
        <tissue evidence="8">Leaf</tissue>
    </source>
</reference>
<keyword evidence="4 6" id="KW-0175">Coiled coil</keyword>
<feature type="coiled-coil region" evidence="6">
    <location>
        <begin position="191"/>
        <end position="218"/>
    </location>
</feature>
<reference evidence="9" key="2">
    <citation type="submission" date="2021-01" db="EMBL/GenBank/DDBJ databases">
        <authorList>
            <person name="Lovell J.T."/>
            <person name="Bentley N."/>
            <person name="Bhattarai G."/>
            <person name="Jenkins J.W."/>
            <person name="Sreedasyam A."/>
            <person name="Alarcon Y."/>
            <person name="Bock C."/>
            <person name="Boston L."/>
            <person name="Carlson J."/>
            <person name="Cervantes K."/>
            <person name="Clermont K."/>
            <person name="Krom N."/>
            <person name="Kubenka K."/>
            <person name="Mamidi S."/>
            <person name="Mattison C."/>
            <person name="Monteros M."/>
            <person name="Pisani C."/>
            <person name="Plott C."/>
            <person name="Rajasekar S."/>
            <person name="Rhein H.S."/>
            <person name="Rohla C."/>
            <person name="Song M."/>
            <person name="Hilaire R.S."/>
            <person name="Shu S."/>
            <person name="Wells L."/>
            <person name="Wang X."/>
            <person name="Webber J."/>
            <person name="Heerema R.J."/>
            <person name="Klein P."/>
            <person name="Conner P."/>
            <person name="Grauke L."/>
            <person name="Grimwood J."/>
            <person name="Schmutz J."/>
            <person name="Randall J.J."/>
        </authorList>
    </citation>
    <scope>NUCLEOTIDE SEQUENCE</scope>
    <source>
        <tissue evidence="9">Leaf</tissue>
    </source>
</reference>
<evidence type="ECO:0000256" key="3">
    <source>
        <dbReference type="ARBA" id="ARBA00022782"/>
    </source>
</evidence>
<keyword evidence="3" id="KW-0221">Differentiation</keyword>
<feature type="coiled-coil region" evidence="6">
    <location>
        <begin position="94"/>
        <end position="159"/>
    </location>
</feature>
<feature type="compositionally biased region" description="Pro residues" evidence="7">
    <location>
        <begin position="25"/>
        <end position="40"/>
    </location>
</feature>
<accession>A0A8T1RR31</accession>
<dbReference type="Proteomes" id="UP000811609">
    <property type="component" value="Chromosome 1"/>
</dbReference>
<sequence>MAGRNRGPREAFNDRHGYPEGPFMRGPPIPRHPPPPPHPHPALLEEELEMQHAEIRRLLGDNRRLVEDRMALHREVGATKEELHRMNLIISDIRAEQEMRCRDLREKGMKLEADLRATEPLKNETAQLRTEVQKLNNLRQDLAAQVQSLTKDISRLKADNQQIPLLRAEMDGMHQELMHARAALDYEKKANIELMEQRQTMEKNLVSMAREVEKLRAEFANADRPWGAGGAYGMKFSSSESVFPASYGDGYGVHLGAADKGPRYGPGPASLGGAEKPRTTRR</sequence>
<gene>
    <name evidence="8" type="ORF">CIPAW_01G225800</name>
    <name evidence="9" type="ORF">I3842_01G226400</name>
</gene>
<dbReference type="GO" id="GO:0030154">
    <property type="term" value="P:cell differentiation"/>
    <property type="evidence" value="ECO:0007669"/>
    <property type="project" value="UniProtKB-KW"/>
</dbReference>
<evidence type="ECO:0000256" key="6">
    <source>
        <dbReference type="SAM" id="Coils"/>
    </source>
</evidence>
<comment type="similarity">
    <text evidence="1">Belongs to the FLX family.</text>
</comment>
<evidence type="ECO:0000313" key="8">
    <source>
        <dbReference type="EMBL" id="KAG6669189.1"/>
    </source>
</evidence>